<protein>
    <submittedName>
        <fullName evidence="2">Uncharacterized protein</fullName>
    </submittedName>
</protein>
<dbReference type="AlphaFoldDB" id="A0AAV2TXA6"/>
<evidence type="ECO:0000313" key="2">
    <source>
        <dbReference type="EMBL" id="CAL5141997.1"/>
    </source>
</evidence>
<organism evidence="2 3">
    <name type="scientific">Calicophoron daubneyi</name>
    <name type="common">Rumen fluke</name>
    <name type="synonym">Paramphistomum daubneyi</name>
    <dbReference type="NCBI Taxonomy" id="300641"/>
    <lineage>
        <taxon>Eukaryota</taxon>
        <taxon>Metazoa</taxon>
        <taxon>Spiralia</taxon>
        <taxon>Lophotrochozoa</taxon>
        <taxon>Platyhelminthes</taxon>
        <taxon>Trematoda</taxon>
        <taxon>Digenea</taxon>
        <taxon>Plagiorchiida</taxon>
        <taxon>Pronocephalata</taxon>
        <taxon>Paramphistomoidea</taxon>
        <taxon>Paramphistomidae</taxon>
        <taxon>Calicophoron</taxon>
    </lineage>
</organism>
<comment type="caution">
    <text evidence="2">The sequence shown here is derived from an EMBL/GenBank/DDBJ whole genome shotgun (WGS) entry which is preliminary data.</text>
</comment>
<feature type="chain" id="PRO_5043729991" evidence="1">
    <location>
        <begin position="27"/>
        <end position="117"/>
    </location>
</feature>
<reference evidence="2" key="1">
    <citation type="submission" date="2024-06" db="EMBL/GenBank/DDBJ databases">
        <authorList>
            <person name="Liu X."/>
            <person name="Lenzi L."/>
            <person name="Haldenby T S."/>
            <person name="Uol C."/>
        </authorList>
    </citation>
    <scope>NUCLEOTIDE SEQUENCE</scope>
</reference>
<gene>
    <name evidence="2" type="ORF">CDAUBV1_LOCUS17283</name>
</gene>
<accession>A0AAV2TXA6</accession>
<evidence type="ECO:0000313" key="3">
    <source>
        <dbReference type="Proteomes" id="UP001497525"/>
    </source>
</evidence>
<feature type="signal peptide" evidence="1">
    <location>
        <begin position="1"/>
        <end position="26"/>
    </location>
</feature>
<name>A0AAV2TXA6_CALDB</name>
<keyword evidence="1" id="KW-0732">Signal</keyword>
<proteinExistence type="predicted"/>
<dbReference type="Proteomes" id="UP001497525">
    <property type="component" value="Unassembled WGS sequence"/>
</dbReference>
<evidence type="ECO:0000256" key="1">
    <source>
        <dbReference type="SAM" id="SignalP"/>
    </source>
</evidence>
<dbReference type="EMBL" id="CAXLJL010000933">
    <property type="protein sequence ID" value="CAL5141997.1"/>
    <property type="molecule type" value="Genomic_DNA"/>
</dbReference>
<sequence>MRLSTMTIGQFSILLIIGLVAVVSKAAIPVNGMVLPEIEQHGFRSNTFLPWYSEGPDSEPQTRYFFSRTMQPAVDPRYLRLAKRMNFDPILFRKRFASKSDVFDRRELRSIMDPILF</sequence>